<dbReference type="GO" id="GO:0006281">
    <property type="term" value="P:DNA repair"/>
    <property type="evidence" value="ECO:0007669"/>
    <property type="project" value="InterPro"/>
</dbReference>
<dbReference type="PANTHER" id="PTHR43280">
    <property type="entry name" value="ARAC-FAMILY TRANSCRIPTIONAL REGULATOR"/>
    <property type="match status" value="1"/>
</dbReference>
<dbReference type="EC" id="2.1.1.-" evidence="8"/>
<evidence type="ECO:0000256" key="5">
    <source>
        <dbReference type="ARBA" id="ARBA00023159"/>
    </source>
</evidence>
<dbReference type="AlphaFoldDB" id="A0A427ZA19"/>
<keyword evidence="6" id="KW-0804">Transcription</keyword>
<evidence type="ECO:0000313" key="9">
    <source>
        <dbReference type="Proteomes" id="UP000269317"/>
    </source>
</evidence>
<dbReference type="PIRSF" id="PIRSF000408">
    <property type="entry name" value="Alkyltransferas_AdaA"/>
    <property type="match status" value="1"/>
</dbReference>
<reference evidence="8 9" key="1">
    <citation type="submission" date="2018-11" db="EMBL/GenBank/DDBJ databases">
        <title>Species Designations Belie Phenotypic and Genotypic Heterogeneity in Oral Streptococci.</title>
        <authorList>
            <person name="Velsko I."/>
        </authorList>
    </citation>
    <scope>NUCLEOTIDE SEQUENCE [LARGE SCALE GENOMIC DNA]</scope>
    <source>
        <strain evidence="8 9">KLC03</strain>
    </source>
</reference>
<comment type="caution">
    <text evidence="8">The sequence shown here is derived from an EMBL/GenBank/DDBJ whole genome shotgun (WGS) entry which is preliminary data.</text>
</comment>
<dbReference type="GO" id="GO:0008168">
    <property type="term" value="F:methyltransferase activity"/>
    <property type="evidence" value="ECO:0007669"/>
    <property type="project" value="UniProtKB-KW"/>
</dbReference>
<keyword evidence="3" id="KW-0805">Transcription regulation</keyword>
<evidence type="ECO:0000313" key="8">
    <source>
        <dbReference type="EMBL" id="RSI10965.1"/>
    </source>
</evidence>
<keyword evidence="4" id="KW-0238">DNA-binding</keyword>
<keyword evidence="2 8" id="KW-0489">Methyltransferase</keyword>
<dbReference type="InterPro" id="IPR020449">
    <property type="entry name" value="Tscrpt_reg_AraC-type_HTH"/>
</dbReference>
<dbReference type="PANTHER" id="PTHR43280:SF2">
    <property type="entry name" value="HTH-TYPE TRANSCRIPTIONAL REGULATOR EXSA"/>
    <property type="match status" value="1"/>
</dbReference>
<evidence type="ECO:0000256" key="2">
    <source>
        <dbReference type="ARBA" id="ARBA00022603"/>
    </source>
</evidence>
<dbReference type="SUPFAM" id="SSF57884">
    <property type="entry name" value="Ada DNA repair protein, N-terminal domain (N-Ada 10)"/>
    <property type="match status" value="1"/>
</dbReference>
<evidence type="ECO:0000256" key="3">
    <source>
        <dbReference type="ARBA" id="ARBA00023015"/>
    </source>
</evidence>
<proteinExistence type="predicted"/>
<accession>A0A427ZA19</accession>
<organism evidence="8 9">
    <name type="scientific">Streptococcus sanguinis</name>
    <dbReference type="NCBI Taxonomy" id="1305"/>
    <lineage>
        <taxon>Bacteria</taxon>
        <taxon>Bacillati</taxon>
        <taxon>Bacillota</taxon>
        <taxon>Bacilli</taxon>
        <taxon>Lactobacillales</taxon>
        <taxon>Streptococcaceae</taxon>
        <taxon>Streptococcus</taxon>
    </lineage>
</organism>
<dbReference type="InterPro" id="IPR035451">
    <property type="entry name" value="Ada-like_dom_sf"/>
</dbReference>
<dbReference type="PROSITE" id="PS01124">
    <property type="entry name" value="HTH_ARAC_FAMILY_2"/>
    <property type="match status" value="1"/>
</dbReference>
<dbReference type="SMART" id="SM00342">
    <property type="entry name" value="HTH_ARAC"/>
    <property type="match status" value="1"/>
</dbReference>
<gene>
    <name evidence="8" type="primary">adaA</name>
    <name evidence="8" type="ORF">D8887_04365</name>
</gene>
<dbReference type="SUPFAM" id="SSF46689">
    <property type="entry name" value="Homeodomain-like"/>
    <property type="match status" value="2"/>
</dbReference>
<dbReference type="GO" id="GO:0003700">
    <property type="term" value="F:DNA-binding transcription factor activity"/>
    <property type="evidence" value="ECO:0007669"/>
    <property type="project" value="InterPro"/>
</dbReference>
<comment type="cofactor">
    <cofactor evidence="1">
        <name>Zn(2+)</name>
        <dbReference type="ChEBI" id="CHEBI:29105"/>
    </cofactor>
</comment>
<evidence type="ECO:0000256" key="4">
    <source>
        <dbReference type="ARBA" id="ARBA00023125"/>
    </source>
</evidence>
<dbReference type="Pfam" id="PF02805">
    <property type="entry name" value="Ada_Zn_binding"/>
    <property type="match status" value="1"/>
</dbReference>
<dbReference type="PRINTS" id="PR00032">
    <property type="entry name" value="HTHARAC"/>
</dbReference>
<dbReference type="InterPro" id="IPR009057">
    <property type="entry name" value="Homeodomain-like_sf"/>
</dbReference>
<dbReference type="GO" id="GO:0032259">
    <property type="term" value="P:methylation"/>
    <property type="evidence" value="ECO:0007669"/>
    <property type="project" value="UniProtKB-KW"/>
</dbReference>
<dbReference type="InterPro" id="IPR004026">
    <property type="entry name" value="Ada_DNA_repair_Zn-bd"/>
</dbReference>
<dbReference type="Gene3D" id="3.40.10.10">
    <property type="entry name" value="DNA Methylphosphotriester Repair Domain"/>
    <property type="match status" value="1"/>
</dbReference>
<dbReference type="Pfam" id="PF12833">
    <property type="entry name" value="HTH_18"/>
    <property type="match status" value="1"/>
</dbReference>
<dbReference type="EMBL" id="RJML01000003">
    <property type="protein sequence ID" value="RSI10965.1"/>
    <property type="molecule type" value="Genomic_DNA"/>
</dbReference>
<evidence type="ECO:0000256" key="6">
    <source>
        <dbReference type="ARBA" id="ARBA00023163"/>
    </source>
</evidence>
<keyword evidence="8" id="KW-0808">Transferase</keyword>
<dbReference type="Proteomes" id="UP000269317">
    <property type="component" value="Unassembled WGS sequence"/>
</dbReference>
<dbReference type="GO" id="GO:0043565">
    <property type="term" value="F:sequence-specific DNA binding"/>
    <property type="evidence" value="ECO:0007669"/>
    <property type="project" value="InterPro"/>
</dbReference>
<sequence length="187" mass="21901">MMALGHMAEDWEWEAIKSNNSDYDTFFWYAVRSTGIFCRPSCASRLPKKENVTIFQKAEQAVEAGYRPCKRCRPLGKPVSKEEWVEEIDHILKEYFQQSLTLNDLAFMAKGSESYLRHVYKSVTGKTPQERLRELRLEYSKEILINTNLSIQEVAEHSGGLHAAYFAKLFRKTYGVSPMEYRKRHYK</sequence>
<dbReference type="RefSeq" id="WP_260468675.1">
    <property type="nucleotide sequence ID" value="NZ_CP076614.1"/>
</dbReference>
<protein>
    <submittedName>
        <fullName evidence="8">Bifunctional transcriptional activator/DNA repair enzyme AdaA</fullName>
        <ecNumber evidence="8">2.1.1.-</ecNumber>
    </submittedName>
</protein>
<evidence type="ECO:0000256" key="1">
    <source>
        <dbReference type="ARBA" id="ARBA00001947"/>
    </source>
</evidence>
<evidence type="ECO:0000259" key="7">
    <source>
        <dbReference type="PROSITE" id="PS01124"/>
    </source>
</evidence>
<dbReference type="InterPro" id="IPR016220">
    <property type="entry name" value="Me-P-triester_DNA_alkyl-Trfase"/>
</dbReference>
<name>A0A427ZA19_STRSA</name>
<dbReference type="GO" id="GO:0008270">
    <property type="term" value="F:zinc ion binding"/>
    <property type="evidence" value="ECO:0007669"/>
    <property type="project" value="InterPro"/>
</dbReference>
<dbReference type="Gene3D" id="1.10.10.60">
    <property type="entry name" value="Homeodomain-like"/>
    <property type="match status" value="2"/>
</dbReference>
<dbReference type="InterPro" id="IPR018060">
    <property type="entry name" value="HTH_AraC"/>
</dbReference>
<keyword evidence="5" id="KW-0010">Activator</keyword>
<feature type="domain" description="HTH araC/xylS-type" evidence="7">
    <location>
        <begin position="86"/>
        <end position="184"/>
    </location>
</feature>